<feature type="compositionally biased region" description="Polar residues" evidence="1">
    <location>
        <begin position="313"/>
        <end position="322"/>
    </location>
</feature>
<accession>A0AAV4GTU7</accession>
<organism evidence="2 3">
    <name type="scientific">Elysia marginata</name>
    <dbReference type="NCBI Taxonomy" id="1093978"/>
    <lineage>
        <taxon>Eukaryota</taxon>
        <taxon>Metazoa</taxon>
        <taxon>Spiralia</taxon>
        <taxon>Lophotrochozoa</taxon>
        <taxon>Mollusca</taxon>
        <taxon>Gastropoda</taxon>
        <taxon>Heterobranchia</taxon>
        <taxon>Euthyneura</taxon>
        <taxon>Panpulmonata</taxon>
        <taxon>Sacoglossa</taxon>
        <taxon>Placobranchoidea</taxon>
        <taxon>Plakobranchidae</taxon>
        <taxon>Elysia</taxon>
    </lineage>
</organism>
<sequence>MSFVRPRLAVDSCDHQILSPNILQHHLIFSMNVPNISAHLASVAEKGVKLFNQTQEMNQVLGTKDPLDSDVDTTEQQQYVKSYEADKENTLGEQYQSQALSVLSAFARGLPPTFAPYPLSGGKIYSDLTSSEGNSEEDLTQEKAVEIFLSTLKTATLDLNPTPSQIDCLEVVELAQKNHFCDPDKHIDPRDLISIPMRQFPKIKLALPEDSPAVIYEASLDPNSPDFIEEVIAENENFLYKVFRDKLTSGHIFAAKVGAFLMQEVLDRKNSTGMKHFKAETRVELVSGHSKDPSALTFVRDAARKEGYQTRRTYQHASNWSRDSIDSGERDHSPIPPQFNLDDKEIHRWLTRI</sequence>
<comment type="caution">
    <text evidence="2">The sequence shown here is derived from an EMBL/GenBank/DDBJ whole genome shotgun (WGS) entry which is preliminary data.</text>
</comment>
<name>A0AAV4GTU7_9GAST</name>
<proteinExistence type="predicted"/>
<reference evidence="2 3" key="1">
    <citation type="journal article" date="2021" name="Elife">
        <title>Chloroplast acquisition without the gene transfer in kleptoplastic sea slugs, Plakobranchus ocellatus.</title>
        <authorList>
            <person name="Maeda T."/>
            <person name="Takahashi S."/>
            <person name="Yoshida T."/>
            <person name="Shimamura S."/>
            <person name="Takaki Y."/>
            <person name="Nagai Y."/>
            <person name="Toyoda A."/>
            <person name="Suzuki Y."/>
            <person name="Arimoto A."/>
            <person name="Ishii H."/>
            <person name="Satoh N."/>
            <person name="Nishiyama T."/>
            <person name="Hasebe M."/>
            <person name="Maruyama T."/>
            <person name="Minagawa J."/>
            <person name="Obokata J."/>
            <person name="Shigenobu S."/>
        </authorList>
    </citation>
    <scope>NUCLEOTIDE SEQUENCE [LARGE SCALE GENOMIC DNA]</scope>
</reference>
<dbReference type="AlphaFoldDB" id="A0AAV4GTU7"/>
<evidence type="ECO:0000313" key="3">
    <source>
        <dbReference type="Proteomes" id="UP000762676"/>
    </source>
</evidence>
<evidence type="ECO:0000256" key="1">
    <source>
        <dbReference type="SAM" id="MobiDB-lite"/>
    </source>
</evidence>
<protein>
    <submittedName>
        <fullName evidence="2">Uncharacterized protein</fullName>
    </submittedName>
</protein>
<dbReference type="Proteomes" id="UP000762676">
    <property type="component" value="Unassembled WGS sequence"/>
</dbReference>
<feature type="region of interest" description="Disordered" evidence="1">
    <location>
        <begin position="313"/>
        <end position="338"/>
    </location>
</feature>
<gene>
    <name evidence="2" type="ORF">ElyMa_000767900</name>
</gene>
<feature type="compositionally biased region" description="Basic and acidic residues" evidence="1">
    <location>
        <begin position="323"/>
        <end position="333"/>
    </location>
</feature>
<evidence type="ECO:0000313" key="2">
    <source>
        <dbReference type="EMBL" id="GFR88338.1"/>
    </source>
</evidence>
<dbReference type="EMBL" id="BMAT01001565">
    <property type="protein sequence ID" value="GFR88338.1"/>
    <property type="molecule type" value="Genomic_DNA"/>
</dbReference>
<keyword evidence="3" id="KW-1185">Reference proteome</keyword>